<keyword evidence="2 3" id="KW-0186">Copper</keyword>
<feature type="binding site" evidence="3">
    <location>
        <position position="97"/>
    </location>
    <ligand>
        <name>Cu cation</name>
        <dbReference type="ChEBI" id="CHEBI:23378"/>
    </ligand>
</feature>
<dbReference type="Gene3D" id="3.40.30.10">
    <property type="entry name" value="Glutaredoxin"/>
    <property type="match status" value="1"/>
</dbReference>
<dbReference type="InterPro" id="IPR003782">
    <property type="entry name" value="SCO1/SenC"/>
</dbReference>
<evidence type="ECO:0000256" key="3">
    <source>
        <dbReference type="PIRSR" id="PIRSR603782-1"/>
    </source>
</evidence>
<keyword evidence="5" id="KW-1133">Transmembrane helix</keyword>
<dbReference type="EMBL" id="LN890655">
    <property type="protein sequence ID" value="CUS02310.2"/>
    <property type="molecule type" value="Genomic_DNA"/>
</dbReference>
<dbReference type="FunFam" id="3.40.30.10:FF:000013">
    <property type="entry name" value="Blast:Protein SCO1 homolog, mitochondrial"/>
    <property type="match status" value="1"/>
</dbReference>
<dbReference type="CDD" id="cd02968">
    <property type="entry name" value="SCO"/>
    <property type="match status" value="1"/>
</dbReference>
<evidence type="ECO:0000256" key="5">
    <source>
        <dbReference type="SAM" id="Phobius"/>
    </source>
</evidence>
<reference evidence="7" key="1">
    <citation type="submission" date="2016-01" db="EMBL/GenBank/DDBJ databases">
        <authorList>
            <person name="Mcilroy J.S."/>
            <person name="Karst M S."/>
            <person name="Albertsen M."/>
        </authorList>
    </citation>
    <scope>NUCLEOTIDE SEQUENCE</scope>
    <source>
        <strain evidence="7">Cfx-K</strain>
    </source>
</reference>
<feature type="domain" description="Thioredoxin" evidence="6">
    <location>
        <begin position="55"/>
        <end position="217"/>
    </location>
</feature>
<keyword evidence="5" id="KW-0812">Transmembrane</keyword>
<dbReference type="PROSITE" id="PS51352">
    <property type="entry name" value="THIOREDOXIN_2"/>
    <property type="match status" value="1"/>
</dbReference>
<evidence type="ECO:0000313" key="7">
    <source>
        <dbReference type="EMBL" id="CUS02310.2"/>
    </source>
</evidence>
<dbReference type="InterPro" id="IPR013766">
    <property type="entry name" value="Thioredoxin_domain"/>
</dbReference>
<dbReference type="PANTHER" id="PTHR12151:SF25">
    <property type="entry name" value="LINALOOL DEHYDRATASE_ISOMERASE DOMAIN-CONTAINING PROTEIN"/>
    <property type="match status" value="1"/>
</dbReference>
<keyword evidence="5" id="KW-0472">Membrane</keyword>
<keyword evidence="8" id="KW-1185">Reference proteome</keyword>
<feature type="binding site" evidence="3">
    <location>
        <position position="93"/>
    </location>
    <ligand>
        <name>Cu cation</name>
        <dbReference type="ChEBI" id="CHEBI:23378"/>
    </ligand>
</feature>
<evidence type="ECO:0000259" key="6">
    <source>
        <dbReference type="PROSITE" id="PS51352"/>
    </source>
</evidence>
<keyword evidence="3" id="KW-0479">Metal-binding</keyword>
<dbReference type="InterPro" id="IPR036249">
    <property type="entry name" value="Thioredoxin-like_sf"/>
</dbReference>
<dbReference type="PANTHER" id="PTHR12151">
    <property type="entry name" value="ELECTRON TRANSPORT PROTIN SCO1/SENC FAMILY MEMBER"/>
    <property type="match status" value="1"/>
</dbReference>
<protein>
    <submittedName>
        <fullName evidence="7">Electron transport protein SCO1/SenC</fullName>
    </submittedName>
</protein>
<dbReference type="GO" id="GO:0046872">
    <property type="term" value="F:metal ion binding"/>
    <property type="evidence" value="ECO:0007669"/>
    <property type="project" value="UniProtKB-KW"/>
</dbReference>
<evidence type="ECO:0000256" key="4">
    <source>
        <dbReference type="PIRSR" id="PIRSR603782-2"/>
    </source>
</evidence>
<dbReference type="Pfam" id="PF02630">
    <property type="entry name" value="SCO1-SenC"/>
    <property type="match status" value="1"/>
</dbReference>
<dbReference type="AlphaFoldDB" id="A0A160T1Q3"/>
<dbReference type="RefSeq" id="WP_095041939.1">
    <property type="nucleotide sequence ID" value="NZ_LN890655.1"/>
</dbReference>
<accession>A0A160T1Q3</accession>
<comment type="similarity">
    <text evidence="1">Belongs to the SCO1/2 family.</text>
</comment>
<dbReference type="OrthoDB" id="9811998at2"/>
<dbReference type="KEGG" id="pbf:CFX0092_A0429"/>
<proteinExistence type="inferred from homology"/>
<dbReference type="SUPFAM" id="SSF52833">
    <property type="entry name" value="Thioredoxin-like"/>
    <property type="match status" value="1"/>
</dbReference>
<evidence type="ECO:0000313" key="8">
    <source>
        <dbReference type="Proteomes" id="UP000215027"/>
    </source>
</evidence>
<evidence type="ECO:0000256" key="2">
    <source>
        <dbReference type="ARBA" id="ARBA00023008"/>
    </source>
</evidence>
<feature type="disulfide bond" description="Redox-active" evidence="4">
    <location>
        <begin position="93"/>
        <end position="97"/>
    </location>
</feature>
<feature type="binding site" evidence="3">
    <location>
        <position position="182"/>
    </location>
    <ligand>
        <name>Cu cation</name>
        <dbReference type="ChEBI" id="CHEBI:23378"/>
    </ligand>
</feature>
<organism evidence="7 8">
    <name type="scientific">Candidatus Promineifilum breve</name>
    <dbReference type="NCBI Taxonomy" id="1806508"/>
    <lineage>
        <taxon>Bacteria</taxon>
        <taxon>Bacillati</taxon>
        <taxon>Chloroflexota</taxon>
        <taxon>Ardenticatenia</taxon>
        <taxon>Candidatus Promineifilales</taxon>
        <taxon>Candidatus Promineifilaceae</taxon>
        <taxon>Candidatus Promineifilum</taxon>
    </lineage>
</organism>
<feature type="transmembrane region" description="Helical" evidence="5">
    <location>
        <begin position="20"/>
        <end position="39"/>
    </location>
</feature>
<evidence type="ECO:0000256" key="1">
    <source>
        <dbReference type="ARBA" id="ARBA00010996"/>
    </source>
</evidence>
<gene>
    <name evidence="7" type="ORF">CFX0092_A0429</name>
</gene>
<keyword evidence="4" id="KW-1015">Disulfide bond</keyword>
<name>A0A160T1Q3_9CHLR</name>
<sequence length="218" mass="23097">MQTPQANPPAPKKRGVGPLFWVGLALLILLAALAAYIILNGGLPFGPQSFNGQELQSAEPLPEVTLMASTGEPLSLSDLRGKVVLVYFGYTYCPDACPTTMAQLKKVPAALGDKADQVQVAMISVDPQRDTPEVLRDYLAAFHPSFIGLTGTLEEITAAAAPFGIYFAAHAGTAATGYLVDHTSAVTAIDKAGHIRLVYPHGTLAEDIVADVRQLVRE</sequence>
<dbReference type="Proteomes" id="UP000215027">
    <property type="component" value="Chromosome I"/>
</dbReference>